<evidence type="ECO:0000313" key="5">
    <source>
        <dbReference type="EMBL" id="WOJ95462.1"/>
    </source>
</evidence>
<name>A0ABZ0I8U5_9GAMM</name>
<dbReference type="EMBL" id="CP136865">
    <property type="protein sequence ID" value="WOJ95462.1"/>
    <property type="molecule type" value="Genomic_DNA"/>
</dbReference>
<organism evidence="5 6">
    <name type="scientific">Congregibacter brevis</name>
    <dbReference type="NCBI Taxonomy" id="3081201"/>
    <lineage>
        <taxon>Bacteria</taxon>
        <taxon>Pseudomonadati</taxon>
        <taxon>Pseudomonadota</taxon>
        <taxon>Gammaproteobacteria</taxon>
        <taxon>Cellvibrionales</taxon>
        <taxon>Halieaceae</taxon>
        <taxon>Congregibacter</taxon>
    </lineage>
</organism>
<evidence type="ECO:0000256" key="3">
    <source>
        <dbReference type="RuleBase" id="RU361235"/>
    </source>
</evidence>
<keyword evidence="6" id="KW-1185">Reference proteome</keyword>
<dbReference type="Gene3D" id="3.40.50.1820">
    <property type="entry name" value="alpha/beta hydrolase"/>
    <property type="match status" value="1"/>
</dbReference>
<evidence type="ECO:0000256" key="1">
    <source>
        <dbReference type="ARBA" id="ARBA00005964"/>
    </source>
</evidence>
<dbReference type="Proteomes" id="UP001626549">
    <property type="component" value="Chromosome"/>
</dbReference>
<dbReference type="InterPro" id="IPR019826">
    <property type="entry name" value="Carboxylesterase_B_AS"/>
</dbReference>
<evidence type="ECO:0000256" key="2">
    <source>
        <dbReference type="ARBA" id="ARBA00022801"/>
    </source>
</evidence>
<comment type="similarity">
    <text evidence="1 3">Belongs to the type-B carboxylesterase/lipase family.</text>
</comment>
<protein>
    <recommendedName>
        <fullName evidence="3">Carboxylic ester hydrolase</fullName>
        <ecNumber evidence="3">3.1.1.-</ecNumber>
    </recommendedName>
</protein>
<dbReference type="InterPro" id="IPR002018">
    <property type="entry name" value="CarbesteraseB"/>
</dbReference>
<reference evidence="5 6" key="1">
    <citation type="submission" date="2023-10" db="EMBL/GenBank/DDBJ databases">
        <title>Two novel species belonging to the OM43/NOR5 clade.</title>
        <authorList>
            <person name="Park M."/>
        </authorList>
    </citation>
    <scope>NUCLEOTIDE SEQUENCE [LARGE SCALE GENOMIC DNA]</scope>
    <source>
        <strain evidence="5 6">IMCC45268</strain>
    </source>
</reference>
<dbReference type="PROSITE" id="PS00122">
    <property type="entry name" value="CARBOXYLESTERASE_B_1"/>
    <property type="match status" value="1"/>
</dbReference>
<feature type="chain" id="PRO_5044959410" description="Carboxylic ester hydrolase" evidence="3">
    <location>
        <begin position="24"/>
        <end position="593"/>
    </location>
</feature>
<dbReference type="RefSeq" id="WP_407326160.1">
    <property type="nucleotide sequence ID" value="NZ_CP136865.1"/>
</dbReference>
<dbReference type="InterPro" id="IPR050309">
    <property type="entry name" value="Type-B_Carboxylest/Lipase"/>
</dbReference>
<feature type="domain" description="Carboxylesterase type B" evidence="4">
    <location>
        <begin position="27"/>
        <end position="351"/>
    </location>
</feature>
<keyword evidence="3" id="KW-0732">Signal</keyword>
<dbReference type="SUPFAM" id="SSF53474">
    <property type="entry name" value="alpha/beta-Hydrolases"/>
    <property type="match status" value="1"/>
</dbReference>
<dbReference type="PROSITE" id="PS51257">
    <property type="entry name" value="PROKAR_LIPOPROTEIN"/>
    <property type="match status" value="1"/>
</dbReference>
<sequence length="593" mass="64478">MKYCLLALYGAMLLGCSAPPAQELPGTLVSTESGQVQGVDSDHPVVRWTDIPYAEPPVDDLRWRAPKRLAMSQERIYPSESDVLCPQESGEISGTEEGGIVGQEDCLYLDVVAPLDYANRSYPVMFWIHGGGNTSGQKGTYDYSALAAQEEVVVVTINYRLGPLGWFTHPALQSSGQGLDVSGNFGTLDIIAALEWTQRNIASFGGDPDNVTIFGESAGGRNVYSMLASPLSDGLFHKAVAQSPTAQSYSLEEAYNAEMEFPNVSRGAWQVVQELGRDNATVSADDLRKLPAEELLRTYSGIYKDHAEPLIVNDGEVIPVEGLMAALADSKYAKDIPVIAGSNRDEVTLWLGLSRYFADADEVLFGALPPKVSIREPELFRYWVKQRGRGWKVRSVDQALSNLEHAGYSDLYAYRFDWDEQADNWFVPFSQVLGAAHASEIAFVMGAPMYGSVGEYMYPETDSADAMTQIMMNAWGQFARTGSPGSVEELTWPEFTSAEPKVMVLDAGADTVKVLQDSPGLDGLLDEVAATPSPLSSTENCMLVWELVTTVGDAAYDAYEQWNGGSCASVDVPAEKAAVRAALTEKYGSPTLF</sequence>
<dbReference type="EC" id="3.1.1.-" evidence="3"/>
<dbReference type="PANTHER" id="PTHR11559">
    <property type="entry name" value="CARBOXYLESTERASE"/>
    <property type="match status" value="1"/>
</dbReference>
<dbReference type="InterPro" id="IPR029058">
    <property type="entry name" value="AB_hydrolase_fold"/>
</dbReference>
<gene>
    <name evidence="5" type="ORF">R0137_09345</name>
</gene>
<accession>A0ABZ0I8U5</accession>
<dbReference type="InterPro" id="IPR019819">
    <property type="entry name" value="Carboxylesterase_B_CS"/>
</dbReference>
<keyword evidence="2 3" id="KW-0378">Hydrolase</keyword>
<evidence type="ECO:0000313" key="6">
    <source>
        <dbReference type="Proteomes" id="UP001626549"/>
    </source>
</evidence>
<proteinExistence type="inferred from homology"/>
<dbReference type="Pfam" id="PF00135">
    <property type="entry name" value="COesterase"/>
    <property type="match status" value="2"/>
</dbReference>
<feature type="signal peptide" evidence="3">
    <location>
        <begin position="1"/>
        <end position="23"/>
    </location>
</feature>
<feature type="domain" description="Carboxylesterase type B" evidence="4">
    <location>
        <begin position="406"/>
        <end position="510"/>
    </location>
</feature>
<dbReference type="PROSITE" id="PS00941">
    <property type="entry name" value="CARBOXYLESTERASE_B_2"/>
    <property type="match status" value="1"/>
</dbReference>
<evidence type="ECO:0000259" key="4">
    <source>
        <dbReference type="Pfam" id="PF00135"/>
    </source>
</evidence>